<proteinExistence type="inferred from homology"/>
<comment type="miscellaneous">
    <text evidence="1">Reaction mechanism of ThiL seems to utilize a direct, inline transfer of the gamma-phosphate of ATP to TMP rather than a phosphorylated enzyme intermediate.</text>
</comment>
<keyword evidence="1 5" id="KW-0808">Transferase</keyword>
<comment type="pathway">
    <text evidence="1">Cofactor biosynthesis; thiamine diphosphate biosynthesis; thiamine diphosphate from thiamine phosphate: step 1/1.</text>
</comment>
<dbReference type="NCBIfam" id="TIGR01379">
    <property type="entry name" value="thiL"/>
    <property type="match status" value="1"/>
</dbReference>
<dbReference type="InterPro" id="IPR010918">
    <property type="entry name" value="PurM-like_C_dom"/>
</dbReference>
<feature type="binding site" evidence="1">
    <location>
        <position position="130"/>
    </location>
    <ligand>
        <name>ATP</name>
        <dbReference type="ChEBI" id="CHEBI:30616"/>
    </ligand>
</feature>
<keyword evidence="1" id="KW-0784">Thiamine biosynthesis</keyword>
<dbReference type="PIRSF" id="PIRSF005303">
    <property type="entry name" value="Thiam_monoph_kin"/>
    <property type="match status" value="1"/>
</dbReference>
<dbReference type="Gene3D" id="3.90.650.10">
    <property type="entry name" value="PurM-like C-terminal domain"/>
    <property type="match status" value="1"/>
</dbReference>
<comment type="caution">
    <text evidence="4">The sequence shown here is derived from an EMBL/GenBank/DDBJ whole genome shotgun (WGS) entry which is preliminary data.</text>
</comment>
<comment type="similarity">
    <text evidence="1">Belongs to the thiamine-monophosphate kinase family.</text>
</comment>
<keyword evidence="1 4" id="KW-0418">Kinase</keyword>
<name>A0A830FTG2_9EURY</name>
<evidence type="ECO:0000313" key="5">
    <source>
        <dbReference type="EMBL" id="MBP1954090.1"/>
    </source>
</evidence>
<dbReference type="EMBL" id="BMOO01000001">
    <property type="protein sequence ID" value="GGM57210.1"/>
    <property type="molecule type" value="Genomic_DNA"/>
</dbReference>
<evidence type="ECO:0000313" key="6">
    <source>
        <dbReference type="Proteomes" id="UP000614609"/>
    </source>
</evidence>
<feature type="binding site" evidence="1">
    <location>
        <position position="282"/>
    </location>
    <ligand>
        <name>substrate</name>
    </ligand>
</feature>
<feature type="domain" description="PurM-like C-terminal" evidence="3">
    <location>
        <begin position="135"/>
        <end position="269"/>
    </location>
</feature>
<evidence type="ECO:0000313" key="4">
    <source>
        <dbReference type="EMBL" id="GGM57210.1"/>
    </source>
</evidence>
<feature type="binding site" evidence="1">
    <location>
        <position position="191"/>
    </location>
    <ligand>
        <name>Mg(2+)</name>
        <dbReference type="ChEBI" id="CHEBI:18420"/>
        <label>5</label>
    </ligand>
</feature>
<feature type="binding site" evidence="1">
    <location>
        <position position="20"/>
    </location>
    <ligand>
        <name>Mg(2+)</name>
        <dbReference type="ChEBI" id="CHEBI:18420"/>
        <label>3</label>
    </ligand>
</feature>
<organism evidence="4 6">
    <name type="scientific">Halarchaeum rubridurum</name>
    <dbReference type="NCBI Taxonomy" id="489911"/>
    <lineage>
        <taxon>Archaea</taxon>
        <taxon>Methanobacteriati</taxon>
        <taxon>Methanobacteriota</taxon>
        <taxon>Stenosarchaea group</taxon>
        <taxon>Halobacteria</taxon>
        <taxon>Halobacteriales</taxon>
        <taxon>Halobacteriaceae</taxon>
    </lineage>
</organism>
<dbReference type="EC" id="2.7.4.16" evidence="1"/>
<comment type="function">
    <text evidence="1">Catalyzes the ATP-dependent phosphorylation of thiamine-monophosphate (TMP) to form thiamine-pyrophosphate (TPP), the active form of vitamin B1.</text>
</comment>
<dbReference type="GO" id="GO:0009229">
    <property type="term" value="P:thiamine diphosphate biosynthetic process"/>
    <property type="evidence" value="ECO:0007669"/>
    <property type="project" value="UniProtKB-UniRule"/>
</dbReference>
<reference evidence="4" key="1">
    <citation type="journal article" date="2014" name="Int. J. Syst. Evol. Microbiol.">
        <title>Complete genome sequence of Corynebacterium casei LMG S-19264T (=DSM 44701T), isolated from a smear-ripened cheese.</title>
        <authorList>
            <consortium name="US DOE Joint Genome Institute (JGI-PGF)"/>
            <person name="Walter F."/>
            <person name="Albersmeier A."/>
            <person name="Kalinowski J."/>
            <person name="Ruckert C."/>
        </authorList>
    </citation>
    <scope>NUCLEOTIDE SEQUENCE</scope>
    <source>
        <strain evidence="4">JCM 16108</strain>
    </source>
</reference>
<feature type="binding site" evidence="1">
    <location>
        <begin position="106"/>
        <end position="107"/>
    </location>
    <ligand>
        <name>ATP</name>
        <dbReference type="ChEBI" id="CHEBI:30616"/>
    </ligand>
</feature>
<dbReference type="InterPro" id="IPR016188">
    <property type="entry name" value="PurM-like_N"/>
</dbReference>
<accession>A0A830FTG2</accession>
<comment type="catalytic activity">
    <reaction evidence="1">
        <text>thiamine phosphate + ATP = thiamine diphosphate + ADP</text>
        <dbReference type="Rhea" id="RHEA:15913"/>
        <dbReference type="ChEBI" id="CHEBI:30616"/>
        <dbReference type="ChEBI" id="CHEBI:37575"/>
        <dbReference type="ChEBI" id="CHEBI:58937"/>
        <dbReference type="ChEBI" id="CHEBI:456216"/>
        <dbReference type="EC" id="2.7.4.16"/>
    </reaction>
</comment>
<dbReference type="SUPFAM" id="SSF56042">
    <property type="entry name" value="PurM C-terminal domain-like"/>
    <property type="match status" value="1"/>
</dbReference>
<evidence type="ECO:0000259" key="2">
    <source>
        <dbReference type="Pfam" id="PF00586"/>
    </source>
</evidence>
<dbReference type="AlphaFoldDB" id="A0A830FTG2"/>
<feature type="binding site" evidence="1">
    <location>
        <position position="60"/>
    </location>
    <ligand>
        <name>Mg(2+)</name>
        <dbReference type="ChEBI" id="CHEBI:18420"/>
        <label>4</label>
    </ligand>
</feature>
<dbReference type="GO" id="GO:0005524">
    <property type="term" value="F:ATP binding"/>
    <property type="evidence" value="ECO:0007669"/>
    <property type="project" value="UniProtKB-UniRule"/>
</dbReference>
<evidence type="ECO:0000259" key="3">
    <source>
        <dbReference type="Pfam" id="PF02769"/>
    </source>
</evidence>
<keyword evidence="1" id="KW-0067">ATP-binding</keyword>
<feature type="binding site" evidence="1">
    <location>
        <position position="60"/>
    </location>
    <ligand>
        <name>Mg(2+)</name>
        <dbReference type="ChEBI" id="CHEBI:18420"/>
        <label>3</label>
    </ligand>
</feature>
<keyword evidence="6" id="KW-1185">Reference proteome</keyword>
<dbReference type="Proteomes" id="UP000614609">
    <property type="component" value="Unassembled WGS sequence"/>
</dbReference>
<protein>
    <recommendedName>
        <fullName evidence="1">Thiamine-monophosphate kinase</fullName>
        <shortName evidence="1">TMP kinase</shortName>
        <shortName evidence="1">Thiamine-phosphate kinase</shortName>
        <ecNumber evidence="1">2.7.4.16</ecNumber>
    </recommendedName>
</protein>
<dbReference type="Pfam" id="PF02769">
    <property type="entry name" value="AIRS_C"/>
    <property type="match status" value="1"/>
</dbReference>
<feature type="binding site" evidence="1">
    <location>
        <position position="32"/>
    </location>
    <ligand>
        <name>Mg(2+)</name>
        <dbReference type="ChEBI" id="CHEBI:18420"/>
        <label>1</label>
    </ligand>
</feature>
<feature type="binding site" evidence="1">
    <location>
        <position position="20"/>
    </location>
    <ligand>
        <name>Mg(2+)</name>
        <dbReference type="ChEBI" id="CHEBI:18420"/>
        <label>4</label>
    </ligand>
</feature>
<dbReference type="CDD" id="cd02194">
    <property type="entry name" value="ThiL"/>
    <property type="match status" value="1"/>
</dbReference>
<dbReference type="InterPro" id="IPR006283">
    <property type="entry name" value="ThiL-like"/>
</dbReference>
<feature type="binding site" evidence="1">
    <location>
        <position position="235"/>
    </location>
    <ligand>
        <name>substrate</name>
    </ligand>
</feature>
<keyword evidence="1" id="KW-0479">Metal-binding</keyword>
<dbReference type="RefSeq" id="WP_188869349.1">
    <property type="nucleotide sequence ID" value="NZ_BMOO01000001.1"/>
</dbReference>
<dbReference type="HAMAP" id="MF_02128">
    <property type="entry name" value="TMP_kinase"/>
    <property type="match status" value="1"/>
</dbReference>
<gene>
    <name evidence="1" type="primary">thiL</name>
    <name evidence="4" type="ORF">GCM10009017_04290</name>
    <name evidence="5" type="ORF">J2752_000971</name>
</gene>
<dbReference type="GO" id="GO:0000287">
    <property type="term" value="F:magnesium ion binding"/>
    <property type="evidence" value="ECO:0007669"/>
    <property type="project" value="UniProtKB-UniRule"/>
</dbReference>
<reference evidence="5" key="3">
    <citation type="submission" date="2021-03" db="EMBL/GenBank/DDBJ databases">
        <title>Genomic Encyclopedia of Type Strains, Phase IV (KMG-IV): sequencing the most valuable type-strain genomes for metagenomic binning, comparative biology and taxonomic classification.</title>
        <authorList>
            <person name="Goeker M."/>
        </authorList>
    </citation>
    <scope>NUCLEOTIDE SEQUENCE</scope>
    <source>
        <strain evidence="5">DSM 22443</strain>
    </source>
</reference>
<dbReference type="GO" id="GO:0009228">
    <property type="term" value="P:thiamine biosynthetic process"/>
    <property type="evidence" value="ECO:0007669"/>
    <property type="project" value="UniProtKB-KW"/>
</dbReference>
<reference evidence="4" key="2">
    <citation type="submission" date="2020-09" db="EMBL/GenBank/DDBJ databases">
        <authorList>
            <person name="Sun Q."/>
            <person name="Ohkuma M."/>
        </authorList>
    </citation>
    <scope>NUCLEOTIDE SEQUENCE</scope>
    <source>
        <strain evidence="4">JCM 16108</strain>
    </source>
</reference>
<keyword evidence="1" id="KW-0547">Nucleotide-binding</keyword>
<dbReference type="Pfam" id="PF00586">
    <property type="entry name" value="AIRS"/>
    <property type="match status" value="1"/>
</dbReference>
<dbReference type="UniPathway" id="UPA00060">
    <property type="reaction ID" value="UER00142"/>
</dbReference>
<dbReference type="InterPro" id="IPR036676">
    <property type="entry name" value="PurM-like_C_sf"/>
</dbReference>
<dbReference type="EMBL" id="JAGGKO010000001">
    <property type="protein sequence ID" value="MBP1954090.1"/>
    <property type="molecule type" value="Genomic_DNA"/>
</dbReference>
<dbReference type="Proteomes" id="UP000765891">
    <property type="component" value="Unassembled WGS sequence"/>
</dbReference>
<evidence type="ECO:0000256" key="1">
    <source>
        <dbReference type="HAMAP-Rule" id="MF_02128"/>
    </source>
</evidence>
<feature type="binding site" evidence="1">
    <location>
        <position position="188"/>
    </location>
    <ligand>
        <name>Mg(2+)</name>
        <dbReference type="ChEBI" id="CHEBI:18420"/>
        <label>3</label>
    </ligand>
</feature>
<dbReference type="Gene3D" id="3.30.1330.10">
    <property type="entry name" value="PurM-like, N-terminal domain"/>
    <property type="match status" value="1"/>
</dbReference>
<sequence length="286" mass="29096">MDERAALGLVGDLVDAAGDDAAVLGGTVVTIDMLHETTDFPAGTTRYTAGWRAVGASLSDVAAMGAAATGAVGVYGAPSFEPDDLEGFVRGALDVCEHVGAEYVGGDLDGHDEFTVATTALGETDAPVSRDGASAGEVVAVTGALGRSAAALDAFDAGETERANELFRFTPRVRAGVSLREHASAMMDSSDGLARSLHQLAEASDVGFDVEGAAVPIYDALRGKGRLARATTFGEDFELVCTLPADAVAAAKAALDVPFTVVGDVTESGVRLDGEALADRGYTHGE</sequence>
<feature type="binding site" evidence="1">
    <location>
        <position position="39"/>
    </location>
    <ligand>
        <name>substrate</name>
    </ligand>
</feature>
<feature type="domain" description="PurM-like N-terminal" evidence="2">
    <location>
        <begin position="18"/>
        <end position="123"/>
    </location>
</feature>
<feature type="binding site" evidence="1">
    <location>
        <position position="30"/>
    </location>
    <ligand>
        <name>Mg(2+)</name>
        <dbReference type="ChEBI" id="CHEBI:18420"/>
        <label>4</label>
    </ligand>
</feature>
<comment type="caution">
    <text evidence="1">Lacks conserved residue(s) required for the propagation of feature annotation.</text>
</comment>
<dbReference type="SUPFAM" id="SSF55326">
    <property type="entry name" value="PurM N-terminal domain-like"/>
    <property type="match status" value="1"/>
</dbReference>
<feature type="binding site" evidence="1">
    <location>
        <position position="190"/>
    </location>
    <ligand>
        <name>ATP</name>
        <dbReference type="ChEBI" id="CHEBI:30616"/>
    </ligand>
</feature>
<dbReference type="OrthoDB" id="45909at2157"/>
<dbReference type="GO" id="GO:0009030">
    <property type="term" value="F:thiamine-phosphate kinase activity"/>
    <property type="evidence" value="ECO:0007669"/>
    <property type="project" value="UniProtKB-UniRule"/>
</dbReference>
<dbReference type="InterPro" id="IPR036921">
    <property type="entry name" value="PurM-like_N_sf"/>
</dbReference>
<dbReference type="PANTHER" id="PTHR30270:SF3">
    <property type="entry name" value="THIAMINE-MONOPHOSPHATE KINASE"/>
    <property type="match status" value="1"/>
</dbReference>
<dbReference type="PANTHER" id="PTHR30270">
    <property type="entry name" value="THIAMINE-MONOPHOSPHATE KINASE"/>
    <property type="match status" value="1"/>
</dbReference>
<feature type="binding site" evidence="1">
    <location>
        <position position="107"/>
    </location>
    <ligand>
        <name>Mg(2+)</name>
        <dbReference type="ChEBI" id="CHEBI:18420"/>
        <label>1</label>
    </ligand>
</feature>
<feature type="binding site" evidence="1">
    <location>
        <position position="32"/>
    </location>
    <ligand>
        <name>Mg(2+)</name>
        <dbReference type="ChEBI" id="CHEBI:18420"/>
        <label>2</label>
    </ligand>
</feature>
<keyword evidence="1" id="KW-0460">Magnesium</keyword>
<feature type="binding site" evidence="1">
    <location>
        <position position="60"/>
    </location>
    <ligand>
        <name>Mg(2+)</name>
        <dbReference type="ChEBI" id="CHEBI:18420"/>
        <label>2</label>
    </ligand>
</feature>